<dbReference type="PANTHER" id="PTHR45752:SF21">
    <property type="entry name" value="LEUCINE-RICH REPEAT-CONTAINING PROTEIN 63"/>
    <property type="match status" value="1"/>
</dbReference>
<gene>
    <name evidence="4" type="ORF">GN244_ATG19972</name>
</gene>
<dbReference type="PANTHER" id="PTHR45752">
    <property type="entry name" value="LEUCINE-RICH REPEAT-CONTAINING"/>
    <property type="match status" value="1"/>
</dbReference>
<feature type="domain" description="WLGC" evidence="3">
    <location>
        <begin position="734"/>
        <end position="794"/>
    </location>
</feature>
<protein>
    <recommendedName>
        <fullName evidence="3">WLGC domain-containing protein</fullName>
    </recommendedName>
</protein>
<evidence type="ECO:0000256" key="2">
    <source>
        <dbReference type="SAM" id="Phobius"/>
    </source>
</evidence>
<evidence type="ECO:0000256" key="1">
    <source>
        <dbReference type="SAM" id="MobiDB-lite"/>
    </source>
</evidence>
<feature type="transmembrane region" description="Helical" evidence="2">
    <location>
        <begin position="53"/>
        <end position="77"/>
    </location>
</feature>
<organism evidence="4 5">
    <name type="scientific">Phytophthora infestans</name>
    <name type="common">Potato late blight agent</name>
    <name type="synonym">Botrytis infestans</name>
    <dbReference type="NCBI Taxonomy" id="4787"/>
    <lineage>
        <taxon>Eukaryota</taxon>
        <taxon>Sar</taxon>
        <taxon>Stramenopiles</taxon>
        <taxon>Oomycota</taxon>
        <taxon>Peronosporomycetes</taxon>
        <taxon>Peronosporales</taxon>
        <taxon>Peronosporaceae</taxon>
        <taxon>Phytophthora</taxon>
    </lineage>
</organism>
<dbReference type="AlphaFoldDB" id="A0A833SKI9"/>
<keyword evidence="2" id="KW-1133">Transmembrane helix</keyword>
<evidence type="ECO:0000313" key="4">
    <source>
        <dbReference type="EMBL" id="KAF4028364.1"/>
    </source>
</evidence>
<dbReference type="Pfam" id="PF26605">
    <property type="entry name" value="WLGC"/>
    <property type="match status" value="1"/>
</dbReference>
<feature type="region of interest" description="Disordered" evidence="1">
    <location>
        <begin position="353"/>
        <end position="379"/>
    </location>
</feature>
<dbReference type="SUPFAM" id="SSF52058">
    <property type="entry name" value="L domain-like"/>
    <property type="match status" value="1"/>
</dbReference>
<name>A0A833SKI9_PHYIN</name>
<dbReference type="InterPro" id="IPR058256">
    <property type="entry name" value="WLGC"/>
</dbReference>
<dbReference type="EMBL" id="WSZM01001085">
    <property type="protein sequence ID" value="KAF4028364.1"/>
    <property type="molecule type" value="Genomic_DNA"/>
</dbReference>
<dbReference type="InterPro" id="IPR032675">
    <property type="entry name" value="LRR_dom_sf"/>
</dbReference>
<feature type="compositionally biased region" description="Polar residues" evidence="1">
    <location>
        <begin position="360"/>
        <end position="370"/>
    </location>
</feature>
<evidence type="ECO:0000313" key="5">
    <source>
        <dbReference type="Proteomes" id="UP000602510"/>
    </source>
</evidence>
<keyword evidence="2" id="KW-0472">Membrane</keyword>
<keyword evidence="2" id="KW-0812">Transmembrane</keyword>
<sequence>MAQLFSRGWKVVQGPTTESSALAKRDSKRRPTNVEPISDSWWRWRQRRFSAVGWGYVILMISIFSLSSAWSLLLIFLNLEPDKSANYILQTETLDHGHFWQSRKAPLFIQATTSALLVAIVGVYWYLLYLLLVRPPRRSERSKSKQQTTKTLEQDHSNCSALVLIVRAMLRTVMNAFQSVISTDGKYRRVWSILMEIPDVILQILTLRDHMAQGLDSSLIYCYASLMALNAFTVFYHVQFRWNEAAFHHILKDSILDAACAVFFPALILFYSFFVFQDDLKAVKIRQQFFPPRVFERKARNYVSAKELNLFTTDFESLLIRSAWDMLLKLSFSLLACLRWTRITSVLLKRERKVPGGPSHKSTGGSSATNTKEKGKSVTPLDTVAVAQQVERRAVPERSLEFGLRTAVGLLFLVYGIACIVYSVVAVEKSHASCAAYPECVQFSHQWLLGESNDQCHCLAYVDRELAPANSQELTDVTQTLAILAAVGKLQTVQLVNRKINGSLPNELESCKKLRNLVLIHTGVEVFPSWTSDSFAKLEYLHIEGDTSDINLTELPSDLFNSMASLHTIHLSYHQHLPRLPSLAGLTSLESVYFGYLDLITTLPLTGDLRAIQVLALEGLSHVRALPDVEQYRDTLELVFVQNSPVCCSGFLTGGSCNTTFRNCCERDRLDDSSTEDAWPPTCLRIPEENALLPTNTTSSLLSRFAANVSNFCDPAQATCPYANKLNSIWMPEDDCAGVLYRECTSEHLGVGICFNQDMGHVRCVHSQPTIDMRRAEIHAGCSCDQVEEEWLACV</sequence>
<keyword evidence="5" id="KW-1185">Reference proteome</keyword>
<dbReference type="InterPro" id="IPR050715">
    <property type="entry name" value="LRR-SigEffector_domain"/>
</dbReference>
<dbReference type="Proteomes" id="UP000602510">
    <property type="component" value="Unassembled WGS sequence"/>
</dbReference>
<dbReference type="Gene3D" id="3.80.10.10">
    <property type="entry name" value="Ribonuclease Inhibitor"/>
    <property type="match status" value="1"/>
</dbReference>
<comment type="caution">
    <text evidence="4">The sequence shown here is derived from an EMBL/GenBank/DDBJ whole genome shotgun (WGS) entry which is preliminary data.</text>
</comment>
<accession>A0A833SKI9</accession>
<evidence type="ECO:0000259" key="3">
    <source>
        <dbReference type="Pfam" id="PF26605"/>
    </source>
</evidence>
<feature type="transmembrane region" description="Helical" evidence="2">
    <location>
        <begin position="256"/>
        <end position="276"/>
    </location>
</feature>
<feature type="transmembrane region" description="Helical" evidence="2">
    <location>
        <begin position="218"/>
        <end position="236"/>
    </location>
</feature>
<feature type="transmembrane region" description="Helical" evidence="2">
    <location>
        <begin position="402"/>
        <end position="425"/>
    </location>
</feature>
<reference evidence="4" key="1">
    <citation type="submission" date="2020-04" db="EMBL/GenBank/DDBJ databases">
        <title>Hybrid Assembly of Korean Phytophthora infestans isolates.</title>
        <authorList>
            <person name="Prokchorchik M."/>
            <person name="Lee Y."/>
            <person name="Seo J."/>
            <person name="Cho J.-H."/>
            <person name="Park Y.-E."/>
            <person name="Jang D.-C."/>
            <person name="Im J.-S."/>
            <person name="Choi J.-G."/>
            <person name="Park H.-J."/>
            <person name="Lee G.-B."/>
            <person name="Lee Y.-G."/>
            <person name="Hong S.-Y."/>
            <person name="Cho K."/>
            <person name="Sohn K.H."/>
        </authorList>
    </citation>
    <scope>NUCLEOTIDE SEQUENCE</scope>
    <source>
        <strain evidence="4">KR_1_A1</strain>
    </source>
</reference>
<feature type="transmembrane region" description="Helical" evidence="2">
    <location>
        <begin position="107"/>
        <end position="133"/>
    </location>
</feature>
<proteinExistence type="predicted"/>